<gene>
    <name evidence="2" type="ORF">O181_018781</name>
</gene>
<comment type="caution">
    <text evidence="2">The sequence shown here is derived from an EMBL/GenBank/DDBJ whole genome shotgun (WGS) entry which is preliminary data.</text>
</comment>
<dbReference type="Proteomes" id="UP000765509">
    <property type="component" value="Unassembled WGS sequence"/>
</dbReference>
<reference evidence="2" key="1">
    <citation type="submission" date="2021-03" db="EMBL/GenBank/DDBJ databases">
        <title>Draft genome sequence of rust myrtle Austropuccinia psidii MF-1, a brazilian biotype.</title>
        <authorList>
            <person name="Quecine M.C."/>
            <person name="Pachon D.M.R."/>
            <person name="Bonatelli M.L."/>
            <person name="Correr F.H."/>
            <person name="Franceschini L.M."/>
            <person name="Leite T.F."/>
            <person name="Margarido G.R.A."/>
            <person name="Almeida C.A."/>
            <person name="Ferrarezi J.A."/>
            <person name="Labate C.A."/>
        </authorList>
    </citation>
    <scope>NUCLEOTIDE SEQUENCE</scope>
    <source>
        <strain evidence="2">MF-1</strain>
    </source>
</reference>
<evidence type="ECO:0000256" key="1">
    <source>
        <dbReference type="SAM" id="MobiDB-lite"/>
    </source>
</evidence>
<organism evidence="2 3">
    <name type="scientific">Austropuccinia psidii MF-1</name>
    <dbReference type="NCBI Taxonomy" id="1389203"/>
    <lineage>
        <taxon>Eukaryota</taxon>
        <taxon>Fungi</taxon>
        <taxon>Dikarya</taxon>
        <taxon>Basidiomycota</taxon>
        <taxon>Pucciniomycotina</taxon>
        <taxon>Pucciniomycetes</taxon>
        <taxon>Pucciniales</taxon>
        <taxon>Sphaerophragmiaceae</taxon>
        <taxon>Austropuccinia</taxon>
    </lineage>
</organism>
<dbReference type="EMBL" id="AVOT02005442">
    <property type="protein sequence ID" value="MBW0479066.1"/>
    <property type="molecule type" value="Genomic_DNA"/>
</dbReference>
<accession>A0A9Q3GT90</accession>
<dbReference type="AlphaFoldDB" id="A0A9Q3GT90"/>
<protein>
    <submittedName>
        <fullName evidence="2">Uncharacterized protein</fullName>
    </submittedName>
</protein>
<feature type="compositionally biased region" description="Polar residues" evidence="1">
    <location>
        <begin position="26"/>
        <end position="36"/>
    </location>
</feature>
<sequence length="115" mass="12423">MGIQGEPNPPNPSKQDTPVPCIPFKQTLSQPTPSLSGTQWSEDLFCAFPTTPVSIIIIDDTAVGSSTLTPVHSPEIPRIAPENPTASSPHSHDEALQEFTTLQQTLMIPQEIVHD</sequence>
<evidence type="ECO:0000313" key="3">
    <source>
        <dbReference type="Proteomes" id="UP000765509"/>
    </source>
</evidence>
<evidence type="ECO:0000313" key="2">
    <source>
        <dbReference type="EMBL" id="MBW0479066.1"/>
    </source>
</evidence>
<proteinExistence type="predicted"/>
<keyword evidence="3" id="KW-1185">Reference proteome</keyword>
<feature type="region of interest" description="Disordered" evidence="1">
    <location>
        <begin position="73"/>
        <end position="94"/>
    </location>
</feature>
<name>A0A9Q3GT90_9BASI</name>
<feature type="region of interest" description="Disordered" evidence="1">
    <location>
        <begin position="1"/>
        <end position="36"/>
    </location>
</feature>